<reference evidence="1 2" key="2">
    <citation type="journal article" date="2016" name="Genome Announc.">
        <title>Permanent Draft Genome Sequences for Two Variants of Frankia sp. Strain CpI1, the First Frankia Strain Isolated from Root Nodules of Comptonia peregrina.</title>
        <authorList>
            <person name="Oshone R."/>
            <person name="Hurst S.G.IV."/>
            <person name="Abebe-Akele F."/>
            <person name="Simpson S."/>
            <person name="Morris K."/>
            <person name="Thomas W.K."/>
            <person name="Tisa L.S."/>
        </authorList>
    </citation>
    <scope>NUCLEOTIDE SEQUENCE [LARGE SCALE GENOMIC DNA]</scope>
    <source>
        <strain evidence="2">CpI1-S</strain>
    </source>
</reference>
<comment type="caution">
    <text evidence="1">The sequence shown here is derived from an EMBL/GenBank/DDBJ whole genome shotgun (WGS) entry which is preliminary data.</text>
</comment>
<organism evidence="1 2">
    <name type="scientific">Frankia torreyi</name>
    <dbReference type="NCBI Taxonomy" id="1856"/>
    <lineage>
        <taxon>Bacteria</taxon>
        <taxon>Bacillati</taxon>
        <taxon>Actinomycetota</taxon>
        <taxon>Actinomycetes</taxon>
        <taxon>Frankiales</taxon>
        <taxon>Frankiaceae</taxon>
        <taxon>Frankia</taxon>
    </lineage>
</organism>
<dbReference type="AlphaFoldDB" id="A0A0D8BN66"/>
<gene>
    <name evidence="1" type="ORF">FF36_00176</name>
</gene>
<evidence type="ECO:0000313" key="1">
    <source>
        <dbReference type="EMBL" id="KJE25560.1"/>
    </source>
</evidence>
<dbReference type="PATRIC" id="fig|1502723.3.peg.195"/>
<dbReference type="EMBL" id="JYFN01000001">
    <property type="protein sequence ID" value="KJE25560.1"/>
    <property type="molecule type" value="Genomic_DNA"/>
</dbReference>
<reference evidence="2" key="1">
    <citation type="submission" date="2015-02" db="EMBL/GenBank/DDBJ databases">
        <title>Draft Genome of Frankia sp. CpI1-S.</title>
        <authorList>
            <person name="Oshone R.T."/>
            <person name="Ngom M."/>
            <person name="Ghodhbane-Gtari F."/>
            <person name="Gtari M."/>
            <person name="Morris K."/>
            <person name="Thomas K."/>
            <person name="Sen A."/>
            <person name="Tisa L.S."/>
        </authorList>
    </citation>
    <scope>NUCLEOTIDE SEQUENCE [LARGE SCALE GENOMIC DNA]</scope>
    <source>
        <strain evidence="2">CpI1-S</strain>
    </source>
</reference>
<protein>
    <submittedName>
        <fullName evidence="1">Uncharacterized protein</fullName>
    </submittedName>
</protein>
<proteinExistence type="predicted"/>
<dbReference type="RefSeq" id="WP_044882979.1">
    <property type="nucleotide sequence ID" value="NZ_JYFN01000001.1"/>
</dbReference>
<name>A0A0D8BN66_9ACTN</name>
<dbReference type="Proteomes" id="UP000032545">
    <property type="component" value="Unassembled WGS sequence"/>
</dbReference>
<sequence length="69" mass="6985">MTTAPGTPDAAGPVGIRLHGAPTDVAAVLAVLRAALLTGTASRPYPDRAGGRIRIYLTVPPGSPAQERP</sequence>
<evidence type="ECO:0000313" key="2">
    <source>
        <dbReference type="Proteomes" id="UP000032545"/>
    </source>
</evidence>
<accession>A0A0D8BN66</accession>
<keyword evidence="2" id="KW-1185">Reference proteome</keyword>